<evidence type="ECO:0000256" key="2">
    <source>
        <dbReference type="ARBA" id="ARBA00022578"/>
    </source>
</evidence>
<feature type="domain" description="Cas12f1-like TNB" evidence="7">
    <location>
        <begin position="318"/>
        <end position="383"/>
    </location>
</feature>
<evidence type="ECO:0000256" key="1">
    <source>
        <dbReference type="ARBA" id="ARBA00008761"/>
    </source>
</evidence>
<dbReference type="KEGG" id="tin:Tint_0340"/>
<dbReference type="InterPro" id="IPR010095">
    <property type="entry name" value="Cas12f1-like_TNB"/>
</dbReference>
<evidence type="ECO:0000313" key="8">
    <source>
        <dbReference type="EMBL" id="ADG29751.1"/>
    </source>
</evidence>
<dbReference type="Pfam" id="PF01385">
    <property type="entry name" value="OrfB_IS605"/>
    <property type="match status" value="1"/>
</dbReference>
<dbReference type="HOGENOM" id="CLU_384916_0_0_4"/>
<comment type="similarity">
    <text evidence="1">In the C-terminal section; belongs to the transposase 35 family.</text>
</comment>
<evidence type="ECO:0000259" key="6">
    <source>
        <dbReference type="Pfam" id="PF01385"/>
    </source>
</evidence>
<dbReference type="EMBL" id="CP002021">
    <property type="protein sequence ID" value="ADG29751.1"/>
    <property type="molecule type" value="Genomic_DNA"/>
</dbReference>
<dbReference type="GO" id="GO:0032196">
    <property type="term" value="P:transposition"/>
    <property type="evidence" value="ECO:0007669"/>
    <property type="project" value="UniProtKB-KW"/>
</dbReference>
<name>D5X4F0_THIK1</name>
<gene>
    <name evidence="8" type="ordered locus">Tint_0340</name>
</gene>
<organism evidence="8">
    <name type="scientific">Thiomonas intermedia (strain K12)</name>
    <name type="common">Thiobacillus intermedius</name>
    <dbReference type="NCBI Taxonomy" id="75379"/>
    <lineage>
        <taxon>Bacteria</taxon>
        <taxon>Pseudomonadati</taxon>
        <taxon>Pseudomonadota</taxon>
        <taxon>Betaproteobacteria</taxon>
        <taxon>Burkholderiales</taxon>
        <taxon>Thiomonas</taxon>
    </lineage>
</organism>
<evidence type="ECO:0000256" key="3">
    <source>
        <dbReference type="ARBA" id="ARBA00023125"/>
    </source>
</evidence>
<keyword evidence="2" id="KW-0815">Transposition</keyword>
<dbReference type="GO" id="GO:0003677">
    <property type="term" value="F:DNA binding"/>
    <property type="evidence" value="ECO:0007669"/>
    <property type="project" value="UniProtKB-KW"/>
</dbReference>
<dbReference type="InterPro" id="IPR001959">
    <property type="entry name" value="Transposase"/>
</dbReference>
<keyword evidence="3" id="KW-0238">DNA-binding</keyword>
<dbReference type="STRING" id="75379.Tint_0340"/>
<dbReference type="AlphaFoldDB" id="D5X4F0"/>
<feature type="region of interest" description="Disordered" evidence="5">
    <location>
        <begin position="286"/>
        <end position="305"/>
    </location>
</feature>
<dbReference type="Pfam" id="PF07282">
    <property type="entry name" value="Cas12f1-like_TNB"/>
    <property type="match status" value="1"/>
</dbReference>
<protein>
    <submittedName>
        <fullName evidence="8">Putative transposase IS891/IS1136/IS1341 family</fullName>
    </submittedName>
</protein>
<accession>D5X4F0</accession>
<dbReference type="eggNOG" id="COG0675">
    <property type="taxonomic scope" value="Bacteria"/>
</dbReference>
<sequence>MQRRKVTFKLYPNAAQSARLEAWTRLHCELYNAALEERIDAWRKAGKSISYFDQQNALPQIKADRPEFVELGSHALQQTLRRLDLAFAAFFRRVKAGQTPGFPRFKSAKRFSGFAYPDPAGWKLMGHGGRGATLRIGSGQGAMSLRARGQHRFGSESKPNDLTLTRRNGQWFVSVTLRVPEEGCARQRTGDARRGVDFGVTDWATFDDGQIIANPRWLREELPKLADLQRQRARKRKGSVRHKRLGANIARLHDRIANMRRDFLHQETSRMVQQCAVLATEELAPKNMSRSARGTEQEPGRRVRQKAGLNREILSAAFGMAHQMLAYKAEEAGTRLHLSDTRPLRPSQRCAACWEIVPKTLADRVHVCPHCGHVMPRDQNSALVVLIDANTPGTGVAARPKPLPPATGQVKVCDPRNPRYNALRLAVGEFIGADDITLLGVDFSSAPNRRKPIVIAQGRLAQDPSHTVILQDFTRLDTLASFFQWLQTPGPWIGAFDLPFGLPRELIDTLRWPGHREDKAPLPWERLISHLRHLSRTQLREVFRSFCAARPAGAKFAHRACDLPAGSSPSMKWVNPPVAWMLHAGAPLLLDAGVTLPGLRGGDPLRVALEAYPGHAARVVLGRRSYKSDDPAKQTAEREAARDLLLASMESGRHPLGIRLQCTDEQRKRMRLDARGDALDAALCLMQAAWACIRRHEGYGLPHAIDPIEGWIVSVPQP</sequence>
<reference evidence="8" key="1">
    <citation type="submission" date="2010-04" db="EMBL/GenBank/DDBJ databases">
        <title>Complete sequence of Thiomonas intermedia K12.</title>
        <authorList>
            <consortium name="US DOE Joint Genome Institute"/>
            <person name="Lucas S."/>
            <person name="Copeland A."/>
            <person name="Lapidus A."/>
            <person name="Cheng J.-F."/>
            <person name="Bruce D."/>
            <person name="Goodwin L."/>
            <person name="Pitluck S."/>
            <person name="Davenport K."/>
            <person name="Detter J.C."/>
            <person name="Han C."/>
            <person name="Tapia R."/>
            <person name="Land M."/>
            <person name="Hauser L."/>
            <person name="Kyrpides N."/>
            <person name="Ovchinnikova G."/>
            <person name="Kerfeld C.A."/>
            <person name="Cannon G.C."/>
            <person name="Heinhorst S."/>
            <person name="Woyke T."/>
        </authorList>
    </citation>
    <scope>NUCLEOTIDE SEQUENCE [LARGE SCALE GENOMIC DNA]</scope>
    <source>
        <strain evidence="8">K12</strain>
    </source>
</reference>
<proteinExistence type="inferred from homology"/>
<feature type="domain" description="Probable transposase IS891/IS1136/IS1341" evidence="6">
    <location>
        <begin position="185"/>
        <end position="291"/>
    </location>
</feature>
<keyword evidence="4" id="KW-0233">DNA recombination</keyword>
<evidence type="ECO:0000256" key="4">
    <source>
        <dbReference type="ARBA" id="ARBA00023172"/>
    </source>
</evidence>
<dbReference type="NCBIfam" id="NF040570">
    <property type="entry name" value="guided_TnpB"/>
    <property type="match status" value="1"/>
</dbReference>
<dbReference type="GO" id="GO:0006310">
    <property type="term" value="P:DNA recombination"/>
    <property type="evidence" value="ECO:0007669"/>
    <property type="project" value="UniProtKB-KW"/>
</dbReference>
<evidence type="ECO:0000259" key="7">
    <source>
        <dbReference type="Pfam" id="PF07282"/>
    </source>
</evidence>
<evidence type="ECO:0000256" key="5">
    <source>
        <dbReference type="SAM" id="MobiDB-lite"/>
    </source>
</evidence>